<dbReference type="EMBL" id="KZ613509">
    <property type="protein sequence ID" value="PMD15935.1"/>
    <property type="molecule type" value="Genomic_DNA"/>
</dbReference>
<dbReference type="InterPro" id="IPR027417">
    <property type="entry name" value="P-loop_NTPase"/>
</dbReference>
<protein>
    <recommendedName>
        <fullName evidence="2">NACHT domain-containing protein</fullName>
    </recommendedName>
</protein>
<gene>
    <name evidence="3" type="ORF">NA56DRAFT_692945</name>
</gene>
<keyword evidence="4" id="KW-1185">Reference proteome</keyword>
<feature type="domain" description="NACHT" evidence="2">
    <location>
        <begin position="211"/>
        <end position="348"/>
    </location>
</feature>
<dbReference type="PANTHER" id="PTHR10039:SF5">
    <property type="entry name" value="NACHT DOMAIN-CONTAINING PROTEIN"/>
    <property type="match status" value="1"/>
</dbReference>
<dbReference type="STRING" id="1745343.A0A2J6PPI1"/>
<evidence type="ECO:0000313" key="4">
    <source>
        <dbReference type="Proteomes" id="UP000235672"/>
    </source>
</evidence>
<evidence type="ECO:0000256" key="1">
    <source>
        <dbReference type="ARBA" id="ARBA00022737"/>
    </source>
</evidence>
<sequence>MLDNKLRPLLKVRSQARGKREAFKDALRLTWNEDDIRLLEKRLNGFRHQLTLHLLSSLRGLALDTATQQAKIMAELRKLSAARSEKEKYAAPQTFSDSNGLASQIIEVVTSKLESSIRSEEKLWLKQELIAAIHRDESLPAAAPSAYQIPKRRVKVLHSRIMDSLRYEGMEDREERITEAYDTTFQWVFEDPLATQVKWSDFKTFLRSDTSLYWITGKAGSGKSTLMKYVMATWNPSQMVHKRSCPLGVRLLRTLLVHILRQIPEIIAAVAPRRWESLCLMDEDLLDWSNQELQHTLRRAISNLGDDTKLRLFVDGLDEFDGNLNELISLFKHLVQYPNVKLCASSRPWVEFEDAFKHAPSLMLQDLTHSDITHYVSSTMESDPRFDLLRKREPIFASQLVENIVTKSSGVFLWTRLVVPAILGGIGYELTVIGFPTCKADTTYLEHAAQLFKLVKETLPLLKDVKIWTLIDQFLYHASKVGSPNYAPLLSMMDSLNSTCSLIAQRSVGLTKDLLISMSTEELQARGHWAIFHPYVDRARIYGGHYISLVVRNGVMPFIKRSVHGKCLVPAAFVLPLAVESTLFPLLLDAIGRDRTSGISEHDKKGPNVEVVTWLLEKGADPNHKMGFVSGRLAPAGETVWQITLDNFATVLDDLVLSLPYNYECAISWASVCRIMLEYGAGEFSAAERRNAIHVIEIYLSGFTGMSTTATGSKSLLHALNWAAPVPTVNSQPVKWFTKPFRW</sequence>
<dbReference type="Proteomes" id="UP000235672">
    <property type="component" value="Unassembled WGS sequence"/>
</dbReference>
<keyword evidence="1" id="KW-0677">Repeat</keyword>
<accession>A0A2J6PPI1</accession>
<dbReference type="SUPFAM" id="SSF52540">
    <property type="entry name" value="P-loop containing nucleoside triphosphate hydrolases"/>
    <property type="match status" value="1"/>
</dbReference>
<dbReference type="PROSITE" id="PS50837">
    <property type="entry name" value="NACHT"/>
    <property type="match status" value="1"/>
</dbReference>
<proteinExistence type="predicted"/>
<dbReference type="InterPro" id="IPR056884">
    <property type="entry name" value="NPHP3-like_N"/>
</dbReference>
<name>A0A2J6PPI1_9HELO</name>
<dbReference type="OrthoDB" id="443402at2759"/>
<reference evidence="3 4" key="1">
    <citation type="submission" date="2016-05" db="EMBL/GenBank/DDBJ databases">
        <title>A degradative enzymes factory behind the ericoid mycorrhizal symbiosis.</title>
        <authorList>
            <consortium name="DOE Joint Genome Institute"/>
            <person name="Martino E."/>
            <person name="Morin E."/>
            <person name="Grelet G."/>
            <person name="Kuo A."/>
            <person name="Kohler A."/>
            <person name="Daghino S."/>
            <person name="Barry K."/>
            <person name="Choi C."/>
            <person name="Cichocki N."/>
            <person name="Clum A."/>
            <person name="Copeland A."/>
            <person name="Hainaut M."/>
            <person name="Haridas S."/>
            <person name="Labutti K."/>
            <person name="Lindquist E."/>
            <person name="Lipzen A."/>
            <person name="Khouja H.-R."/>
            <person name="Murat C."/>
            <person name="Ohm R."/>
            <person name="Olson A."/>
            <person name="Spatafora J."/>
            <person name="Veneault-Fourrey C."/>
            <person name="Henrissat B."/>
            <person name="Grigoriev I."/>
            <person name="Martin F."/>
            <person name="Perotto S."/>
        </authorList>
    </citation>
    <scope>NUCLEOTIDE SEQUENCE [LARGE SCALE GENOMIC DNA]</scope>
    <source>
        <strain evidence="3 4">UAMH 7357</strain>
    </source>
</reference>
<dbReference type="PANTHER" id="PTHR10039">
    <property type="entry name" value="AMELOGENIN"/>
    <property type="match status" value="1"/>
</dbReference>
<dbReference type="InterPro" id="IPR007111">
    <property type="entry name" value="NACHT_NTPase"/>
</dbReference>
<evidence type="ECO:0000259" key="2">
    <source>
        <dbReference type="PROSITE" id="PS50837"/>
    </source>
</evidence>
<organism evidence="3 4">
    <name type="scientific">Hyaloscypha hepaticicola</name>
    <dbReference type="NCBI Taxonomy" id="2082293"/>
    <lineage>
        <taxon>Eukaryota</taxon>
        <taxon>Fungi</taxon>
        <taxon>Dikarya</taxon>
        <taxon>Ascomycota</taxon>
        <taxon>Pezizomycotina</taxon>
        <taxon>Leotiomycetes</taxon>
        <taxon>Helotiales</taxon>
        <taxon>Hyaloscyphaceae</taxon>
        <taxon>Hyaloscypha</taxon>
    </lineage>
</organism>
<dbReference type="Gene3D" id="3.40.50.300">
    <property type="entry name" value="P-loop containing nucleotide triphosphate hydrolases"/>
    <property type="match status" value="1"/>
</dbReference>
<evidence type="ECO:0000313" key="3">
    <source>
        <dbReference type="EMBL" id="PMD15935.1"/>
    </source>
</evidence>
<dbReference type="Pfam" id="PF24883">
    <property type="entry name" value="NPHP3_N"/>
    <property type="match status" value="1"/>
</dbReference>
<dbReference type="AlphaFoldDB" id="A0A2J6PPI1"/>